<evidence type="ECO:0000313" key="2">
    <source>
        <dbReference type="Proteomes" id="UP001597185"/>
    </source>
</evidence>
<dbReference type="RefSeq" id="WP_256396946.1">
    <property type="nucleotide sequence ID" value="NZ_JANHDL010000004.1"/>
</dbReference>
<dbReference type="Proteomes" id="UP001597185">
    <property type="component" value="Unassembled WGS sequence"/>
</dbReference>
<gene>
    <name evidence="1" type="ORF">ACFR9T_06585</name>
</gene>
<accession>A0ABD6BYU7</accession>
<proteinExistence type="predicted"/>
<name>A0ABD6BYU7_9EURY</name>
<reference evidence="1 2" key="1">
    <citation type="journal article" date="2019" name="Int. J. Syst. Evol. Microbiol.">
        <title>The Global Catalogue of Microorganisms (GCM) 10K type strain sequencing project: providing services to taxonomists for standard genome sequencing and annotation.</title>
        <authorList>
            <consortium name="The Broad Institute Genomics Platform"/>
            <consortium name="The Broad Institute Genome Sequencing Center for Infectious Disease"/>
            <person name="Wu L."/>
            <person name="Ma J."/>
        </authorList>
    </citation>
    <scope>NUCLEOTIDE SEQUENCE [LARGE SCALE GENOMIC DNA]</scope>
    <source>
        <strain evidence="1 2">CGMCC 1.12689</strain>
    </source>
</reference>
<dbReference type="EMBL" id="JBHUDB010000002">
    <property type="protein sequence ID" value="MFD1570254.1"/>
    <property type="molecule type" value="Genomic_DNA"/>
</dbReference>
<keyword evidence="2" id="KW-1185">Reference proteome</keyword>
<comment type="caution">
    <text evidence="1">The sequence shown here is derived from an EMBL/GenBank/DDBJ whole genome shotgun (WGS) entry which is preliminary data.</text>
</comment>
<protein>
    <submittedName>
        <fullName evidence="1">Uncharacterized protein</fullName>
    </submittedName>
</protein>
<organism evidence="1 2">
    <name type="scientific">Halorubrum laminariae</name>
    <dbReference type="NCBI Taxonomy" id="1433523"/>
    <lineage>
        <taxon>Archaea</taxon>
        <taxon>Methanobacteriati</taxon>
        <taxon>Methanobacteriota</taxon>
        <taxon>Stenosarchaea group</taxon>
        <taxon>Halobacteria</taxon>
        <taxon>Halobacteriales</taxon>
        <taxon>Haloferacaceae</taxon>
        <taxon>Halorubrum</taxon>
    </lineage>
</organism>
<sequence>MKVEIEPTHVGERAAPERVKLDYEGEWVTGTMVIEECTTEGSTSGGSGHLIFTTGGDNMYKFRRCADGEGIISTVEDVEFPALAIPSDSAIALEDNLYLLCERE</sequence>
<evidence type="ECO:0000313" key="1">
    <source>
        <dbReference type="EMBL" id="MFD1570254.1"/>
    </source>
</evidence>
<dbReference type="AlphaFoldDB" id="A0ABD6BYU7"/>